<proteinExistence type="predicted"/>
<comment type="caution">
    <text evidence="2">The sequence shown here is derived from an EMBL/GenBank/DDBJ whole genome shotgun (WGS) entry which is preliminary data.</text>
</comment>
<dbReference type="STRING" id="67365.GCA_001704635_03453"/>
<name>A0A1R1SF08_9ACTN</name>
<accession>A0A1R1SF08</accession>
<organism evidence="2 3">
    <name type="scientific">Streptomyces sparsogenes DSM 40356</name>
    <dbReference type="NCBI Taxonomy" id="1331668"/>
    <lineage>
        <taxon>Bacteria</taxon>
        <taxon>Bacillati</taxon>
        <taxon>Actinomycetota</taxon>
        <taxon>Actinomycetes</taxon>
        <taxon>Kitasatosporales</taxon>
        <taxon>Streptomycetaceae</taxon>
        <taxon>Streptomyces</taxon>
    </lineage>
</organism>
<protein>
    <submittedName>
        <fullName evidence="2">Uncharacterized protein</fullName>
    </submittedName>
</protein>
<dbReference type="Proteomes" id="UP000186168">
    <property type="component" value="Unassembled WGS sequence"/>
</dbReference>
<dbReference type="AlphaFoldDB" id="A0A1R1SF08"/>
<reference evidence="2 3" key="1">
    <citation type="submission" date="2013-05" db="EMBL/GenBank/DDBJ databases">
        <title>Genome sequence of Streptomyces sparsogenes DSM 40356.</title>
        <authorList>
            <person name="Coyne S."/>
            <person name="Seebeck F.P."/>
        </authorList>
    </citation>
    <scope>NUCLEOTIDE SEQUENCE [LARGE SCALE GENOMIC DNA]</scope>
    <source>
        <strain evidence="2 3">DSM 40356</strain>
    </source>
</reference>
<sequence length="74" mass="7935">MGEPKSAATVNPAMVRASMAVIQRYGVSRRATRRGTTTRPTATHTYGMAGTKPTWVVVRSPKPSMMVGSQNDSP</sequence>
<evidence type="ECO:0000313" key="2">
    <source>
        <dbReference type="EMBL" id="OMI36599.1"/>
    </source>
</evidence>
<feature type="compositionally biased region" description="Low complexity" evidence="1">
    <location>
        <begin position="34"/>
        <end position="45"/>
    </location>
</feature>
<keyword evidence="3" id="KW-1185">Reference proteome</keyword>
<evidence type="ECO:0000256" key="1">
    <source>
        <dbReference type="SAM" id="MobiDB-lite"/>
    </source>
</evidence>
<feature type="region of interest" description="Disordered" evidence="1">
    <location>
        <begin position="29"/>
        <end position="50"/>
    </location>
</feature>
<evidence type="ECO:0000313" key="3">
    <source>
        <dbReference type="Proteomes" id="UP000186168"/>
    </source>
</evidence>
<gene>
    <name evidence="2" type="ORF">SPAR_25396</name>
</gene>
<dbReference type="EMBL" id="ASQP01000326">
    <property type="protein sequence ID" value="OMI36599.1"/>
    <property type="molecule type" value="Genomic_DNA"/>
</dbReference>